<evidence type="ECO:0000313" key="2">
    <source>
        <dbReference type="EMBL" id="MDQ0503832.1"/>
    </source>
</evidence>
<evidence type="ECO:0000313" key="3">
    <source>
        <dbReference type="Proteomes" id="UP001241747"/>
    </source>
</evidence>
<proteinExistence type="predicted"/>
<keyword evidence="3" id="KW-1185">Reference proteome</keyword>
<name>A0ABU0L9K7_XANAG</name>
<sequence length="166" mass="17352">MRILPALAIALTLGAGVAVPALAQPATPAQPAHAAAPYYTPEDAAAILDARLAALKTVLKLTPEQEKLWPPVEAAIRDAVKGAIARREARMAAPPPATALDVLSIIADSEEARAKSLKAFVVAAKPFVAVLTPAQLNRLPAFIGLQVPTDGPTPGSTQLWIFEEEE</sequence>
<dbReference type="Pfam" id="PF07813">
    <property type="entry name" value="LTXXQ"/>
    <property type="match status" value="1"/>
</dbReference>
<comment type="caution">
    <text evidence="2">The sequence shown here is derived from an EMBL/GenBank/DDBJ whole genome shotgun (WGS) entry which is preliminary data.</text>
</comment>
<gene>
    <name evidence="2" type="ORF">QOZ94_000602</name>
</gene>
<organism evidence="2 3">
    <name type="scientific">Xanthobacter agilis</name>
    <dbReference type="NCBI Taxonomy" id="47492"/>
    <lineage>
        <taxon>Bacteria</taxon>
        <taxon>Pseudomonadati</taxon>
        <taxon>Pseudomonadota</taxon>
        <taxon>Alphaproteobacteria</taxon>
        <taxon>Hyphomicrobiales</taxon>
        <taxon>Xanthobacteraceae</taxon>
        <taxon>Xanthobacter</taxon>
    </lineage>
</organism>
<feature type="chain" id="PRO_5046391900" description="LTXXQ motif family protein" evidence="1">
    <location>
        <begin position="24"/>
        <end position="166"/>
    </location>
</feature>
<keyword evidence="1" id="KW-0732">Signal</keyword>
<dbReference type="Proteomes" id="UP001241747">
    <property type="component" value="Unassembled WGS sequence"/>
</dbReference>
<dbReference type="EMBL" id="JAUSVY010000001">
    <property type="protein sequence ID" value="MDQ0503832.1"/>
    <property type="molecule type" value="Genomic_DNA"/>
</dbReference>
<dbReference type="RefSeq" id="WP_237344851.1">
    <property type="nucleotide sequence ID" value="NZ_JABWGX010000006.1"/>
</dbReference>
<reference evidence="2 3" key="1">
    <citation type="submission" date="2023-07" db="EMBL/GenBank/DDBJ databases">
        <title>Genomic Encyclopedia of Type Strains, Phase IV (KMG-IV): sequencing the most valuable type-strain genomes for metagenomic binning, comparative biology and taxonomic classification.</title>
        <authorList>
            <person name="Goeker M."/>
        </authorList>
    </citation>
    <scope>NUCLEOTIDE SEQUENCE [LARGE SCALE GENOMIC DNA]</scope>
    <source>
        <strain evidence="2 3">DSM 3770</strain>
    </source>
</reference>
<accession>A0ABU0L9K7</accession>
<evidence type="ECO:0000256" key="1">
    <source>
        <dbReference type="SAM" id="SignalP"/>
    </source>
</evidence>
<evidence type="ECO:0008006" key="4">
    <source>
        <dbReference type="Google" id="ProtNLM"/>
    </source>
</evidence>
<dbReference type="InterPro" id="IPR012899">
    <property type="entry name" value="LTXXQ"/>
</dbReference>
<feature type="signal peptide" evidence="1">
    <location>
        <begin position="1"/>
        <end position="23"/>
    </location>
</feature>
<protein>
    <recommendedName>
        <fullName evidence="4">LTXXQ motif family protein</fullName>
    </recommendedName>
</protein>